<dbReference type="InterPro" id="IPR018148">
    <property type="entry name" value="Methylglyoxal_synth_AS"/>
</dbReference>
<evidence type="ECO:0000256" key="1">
    <source>
        <dbReference type="ARBA" id="ARBA00006287"/>
    </source>
</evidence>
<dbReference type="PROSITE" id="PS51855">
    <property type="entry name" value="MGS"/>
    <property type="match status" value="1"/>
</dbReference>
<dbReference type="PROSITE" id="PS01335">
    <property type="entry name" value="METHYLGLYOXAL_SYNTH"/>
    <property type="match status" value="1"/>
</dbReference>
<dbReference type="STRING" id="376427.SAMN04487954_110115"/>
<feature type="binding site" evidence="2">
    <location>
        <begin position="51"/>
        <end position="54"/>
    </location>
    <ligand>
        <name>substrate</name>
    </ligand>
</feature>
<comment type="function">
    <text evidence="2">Catalyzes the formation of methylglyoxal from dihydroxyacetone phosphate.</text>
</comment>
<dbReference type="AlphaFoldDB" id="A0A1G8YKC4"/>
<evidence type="ECO:0000256" key="2">
    <source>
        <dbReference type="HAMAP-Rule" id="MF_00549"/>
    </source>
</evidence>
<gene>
    <name evidence="2" type="primary">mgsA</name>
    <name evidence="5" type="ORF">SAMN04487954_110115</name>
</gene>
<evidence type="ECO:0000313" key="5">
    <source>
        <dbReference type="EMBL" id="SDK02540.1"/>
    </source>
</evidence>
<evidence type="ECO:0000259" key="4">
    <source>
        <dbReference type="PROSITE" id="PS51855"/>
    </source>
</evidence>
<dbReference type="InterPro" id="IPR004363">
    <property type="entry name" value="Methylgl_synth"/>
</dbReference>
<protein>
    <recommendedName>
        <fullName evidence="2">Methylglyoxal synthase</fullName>
        <shortName evidence="2">MGS</shortName>
        <ecNumber evidence="2">4.2.3.3</ecNumber>
    </recommendedName>
</protein>
<dbReference type="Proteomes" id="UP000198525">
    <property type="component" value="Unassembled WGS sequence"/>
</dbReference>
<evidence type="ECO:0000256" key="3">
    <source>
        <dbReference type="PIRSR" id="PIRSR006614-1"/>
    </source>
</evidence>
<dbReference type="InterPro" id="IPR036914">
    <property type="entry name" value="MGS-like_dom_sf"/>
</dbReference>
<dbReference type="RefSeq" id="WP_089686805.1">
    <property type="nucleotide sequence ID" value="NZ_FNES01000010.1"/>
</dbReference>
<dbReference type="EMBL" id="FNES01000010">
    <property type="protein sequence ID" value="SDK02540.1"/>
    <property type="molecule type" value="Genomic_DNA"/>
</dbReference>
<comment type="similarity">
    <text evidence="1 2">Belongs to the methylglyoxal synthase family.</text>
</comment>
<accession>A0A1G8YKC4</accession>
<comment type="catalytic activity">
    <reaction evidence="2">
        <text>dihydroxyacetone phosphate = methylglyoxal + phosphate</text>
        <dbReference type="Rhea" id="RHEA:17937"/>
        <dbReference type="ChEBI" id="CHEBI:17158"/>
        <dbReference type="ChEBI" id="CHEBI:43474"/>
        <dbReference type="ChEBI" id="CHEBI:57642"/>
        <dbReference type="EC" id="4.2.3.3"/>
    </reaction>
</comment>
<dbReference type="CDD" id="cd01422">
    <property type="entry name" value="MGS"/>
    <property type="match status" value="1"/>
</dbReference>
<dbReference type="EC" id="4.2.3.3" evidence="2"/>
<feature type="binding site" evidence="2">
    <location>
        <position position="29"/>
    </location>
    <ligand>
        <name>substrate</name>
    </ligand>
</feature>
<dbReference type="InterPro" id="IPR011607">
    <property type="entry name" value="MGS-like_dom"/>
</dbReference>
<dbReference type="Gene3D" id="3.40.50.1380">
    <property type="entry name" value="Methylglyoxal synthase-like domain"/>
    <property type="match status" value="1"/>
</dbReference>
<evidence type="ECO:0000313" key="6">
    <source>
        <dbReference type="Proteomes" id="UP000198525"/>
    </source>
</evidence>
<keyword evidence="2" id="KW-0456">Lyase</keyword>
<sequence>MSDPRPQRSVRRSLPARKRIALIAHDGKKAELLEWAARWQETLSRHELTGTGTTASRVSKALGLPVQGLMSGPLGGDQQIGALITEQKLDLLIFFWDPFAPQPHDPDVKALLRLAALWNVPVACNAASADFLVSSPWLDQPYEMAIPDAGAWAAERADDRGAS</sequence>
<feature type="binding site" evidence="2">
    <location>
        <position position="104"/>
    </location>
    <ligand>
        <name>substrate</name>
    </ligand>
</feature>
<dbReference type="GO" id="GO:0005829">
    <property type="term" value="C:cytosol"/>
    <property type="evidence" value="ECO:0007669"/>
    <property type="project" value="TreeGrafter"/>
</dbReference>
<reference evidence="5 6" key="1">
    <citation type="submission" date="2016-10" db="EMBL/GenBank/DDBJ databases">
        <authorList>
            <person name="de Groot N.N."/>
        </authorList>
    </citation>
    <scope>NUCLEOTIDE SEQUENCE [LARGE SCALE GENOMIC DNA]</scope>
    <source>
        <strain evidence="5 6">CGMCC 1.6133</strain>
    </source>
</reference>
<dbReference type="Pfam" id="PF02142">
    <property type="entry name" value="MGS"/>
    <property type="match status" value="1"/>
</dbReference>
<organism evidence="5 6">
    <name type="scientific">Billgrantia gudaonensis</name>
    <dbReference type="NCBI Taxonomy" id="376427"/>
    <lineage>
        <taxon>Bacteria</taxon>
        <taxon>Pseudomonadati</taxon>
        <taxon>Pseudomonadota</taxon>
        <taxon>Gammaproteobacteria</taxon>
        <taxon>Oceanospirillales</taxon>
        <taxon>Halomonadaceae</taxon>
        <taxon>Billgrantia</taxon>
    </lineage>
</organism>
<dbReference type="PANTHER" id="PTHR30492">
    <property type="entry name" value="METHYLGLYOXAL SYNTHASE"/>
    <property type="match status" value="1"/>
</dbReference>
<dbReference type="GO" id="GO:0019242">
    <property type="term" value="P:methylglyoxal biosynthetic process"/>
    <property type="evidence" value="ECO:0007669"/>
    <property type="project" value="UniProtKB-UniRule"/>
</dbReference>
<dbReference type="NCBIfam" id="TIGR00160">
    <property type="entry name" value="MGSA"/>
    <property type="match status" value="1"/>
</dbReference>
<proteinExistence type="inferred from homology"/>
<feature type="active site" description="Proton donor/acceptor" evidence="2 3">
    <location>
        <position position="77"/>
    </location>
</feature>
<dbReference type="HAMAP" id="MF_00549">
    <property type="entry name" value="Methylglyoxal_synth"/>
    <property type="match status" value="1"/>
</dbReference>
<dbReference type="PANTHER" id="PTHR30492:SF0">
    <property type="entry name" value="METHYLGLYOXAL SYNTHASE"/>
    <property type="match status" value="1"/>
</dbReference>
<dbReference type="NCBIfam" id="NF003559">
    <property type="entry name" value="PRK05234.1"/>
    <property type="match status" value="1"/>
</dbReference>
<feature type="binding site" evidence="2">
    <location>
        <position position="25"/>
    </location>
    <ligand>
        <name>substrate</name>
    </ligand>
</feature>
<dbReference type="GO" id="GO:0008929">
    <property type="term" value="F:methylglyoxal synthase activity"/>
    <property type="evidence" value="ECO:0007669"/>
    <property type="project" value="UniProtKB-UniRule"/>
</dbReference>
<dbReference type="PIRSF" id="PIRSF006614">
    <property type="entry name" value="Methylglyox_syn"/>
    <property type="match status" value="1"/>
</dbReference>
<keyword evidence="6" id="KW-1185">Reference proteome</keyword>
<dbReference type="OrthoDB" id="9787147at2"/>
<name>A0A1G8YKC4_9GAMM</name>
<dbReference type="SMART" id="SM00851">
    <property type="entry name" value="MGS"/>
    <property type="match status" value="1"/>
</dbReference>
<dbReference type="SUPFAM" id="SSF52335">
    <property type="entry name" value="Methylglyoxal synthase-like"/>
    <property type="match status" value="1"/>
</dbReference>
<feature type="binding site" evidence="2">
    <location>
        <begin position="71"/>
        <end position="72"/>
    </location>
    <ligand>
        <name>substrate</name>
    </ligand>
</feature>
<feature type="domain" description="MGS-like" evidence="4">
    <location>
        <begin position="12"/>
        <end position="163"/>
    </location>
</feature>